<organism evidence="9 10">
    <name type="scientific">Pelagibacterium nitratireducens</name>
    <dbReference type="NCBI Taxonomy" id="1046114"/>
    <lineage>
        <taxon>Bacteria</taxon>
        <taxon>Pseudomonadati</taxon>
        <taxon>Pseudomonadota</taxon>
        <taxon>Alphaproteobacteria</taxon>
        <taxon>Hyphomicrobiales</taxon>
        <taxon>Devosiaceae</taxon>
        <taxon>Pelagibacterium</taxon>
    </lineage>
</organism>
<dbReference type="EMBL" id="CP146275">
    <property type="protein sequence ID" value="WWT32738.1"/>
    <property type="molecule type" value="Genomic_DNA"/>
</dbReference>
<proteinExistence type="inferred from homology"/>
<keyword evidence="2 7" id="KW-0813">Transport</keyword>
<evidence type="ECO:0000313" key="10">
    <source>
        <dbReference type="Proteomes" id="UP001369958"/>
    </source>
</evidence>
<dbReference type="PANTHER" id="PTHR43163:SF6">
    <property type="entry name" value="DIPEPTIDE TRANSPORT SYSTEM PERMEASE PROTEIN DPPB-RELATED"/>
    <property type="match status" value="1"/>
</dbReference>
<dbReference type="SUPFAM" id="SSF161098">
    <property type="entry name" value="MetI-like"/>
    <property type="match status" value="1"/>
</dbReference>
<comment type="similarity">
    <text evidence="7">Belongs to the binding-protein-dependent transport system permease family.</text>
</comment>
<dbReference type="Proteomes" id="UP001369958">
    <property type="component" value="Chromosome"/>
</dbReference>
<dbReference type="InterPro" id="IPR000515">
    <property type="entry name" value="MetI-like"/>
</dbReference>
<evidence type="ECO:0000256" key="3">
    <source>
        <dbReference type="ARBA" id="ARBA00022475"/>
    </source>
</evidence>
<reference evidence="9 10" key="1">
    <citation type="submission" date="2024-02" db="EMBL/GenBank/DDBJ databases">
        <title>Complete genome sequence of Pelagibacterium nitratireducens ZH15.</title>
        <authorList>
            <person name="Zhao L.H."/>
        </authorList>
    </citation>
    <scope>NUCLEOTIDE SEQUENCE [LARGE SCALE GENOMIC DNA]</scope>
    <source>
        <strain evidence="9 10">ZH15</strain>
    </source>
</reference>
<dbReference type="Gene3D" id="1.10.3720.10">
    <property type="entry name" value="MetI-like"/>
    <property type="match status" value="1"/>
</dbReference>
<keyword evidence="6 7" id="KW-0472">Membrane</keyword>
<evidence type="ECO:0000256" key="5">
    <source>
        <dbReference type="ARBA" id="ARBA00022989"/>
    </source>
</evidence>
<evidence type="ECO:0000256" key="6">
    <source>
        <dbReference type="ARBA" id="ARBA00023136"/>
    </source>
</evidence>
<feature type="domain" description="ABC transmembrane type-1" evidence="8">
    <location>
        <begin position="95"/>
        <end position="316"/>
    </location>
</feature>
<comment type="subcellular location">
    <subcellularLocation>
        <location evidence="1 7">Cell membrane</location>
        <topology evidence="1 7">Multi-pass membrane protein</topology>
    </subcellularLocation>
</comment>
<dbReference type="Pfam" id="PF00528">
    <property type="entry name" value="BPD_transp_1"/>
    <property type="match status" value="1"/>
</dbReference>
<dbReference type="PROSITE" id="PS50928">
    <property type="entry name" value="ABC_TM1"/>
    <property type="match status" value="1"/>
</dbReference>
<keyword evidence="3" id="KW-1003">Cell membrane</keyword>
<feature type="transmembrane region" description="Helical" evidence="7">
    <location>
        <begin position="9"/>
        <end position="30"/>
    </location>
</feature>
<gene>
    <name evidence="9" type="ORF">V6617_17290</name>
</gene>
<evidence type="ECO:0000259" key="8">
    <source>
        <dbReference type="PROSITE" id="PS50928"/>
    </source>
</evidence>
<keyword evidence="4 7" id="KW-0812">Transmembrane</keyword>
<name>A0ABZ2I4G0_9HYPH</name>
<dbReference type="InterPro" id="IPR045621">
    <property type="entry name" value="BPD_transp_1_N"/>
</dbReference>
<evidence type="ECO:0000313" key="9">
    <source>
        <dbReference type="EMBL" id="WWT32738.1"/>
    </source>
</evidence>
<evidence type="ECO:0000256" key="1">
    <source>
        <dbReference type="ARBA" id="ARBA00004651"/>
    </source>
</evidence>
<accession>A0ABZ2I4G0</accession>
<feature type="transmembrane region" description="Helical" evidence="7">
    <location>
        <begin position="247"/>
        <end position="273"/>
    </location>
</feature>
<evidence type="ECO:0000256" key="4">
    <source>
        <dbReference type="ARBA" id="ARBA00022692"/>
    </source>
</evidence>
<feature type="transmembrane region" description="Helical" evidence="7">
    <location>
        <begin position="143"/>
        <end position="162"/>
    </location>
</feature>
<dbReference type="InterPro" id="IPR035906">
    <property type="entry name" value="MetI-like_sf"/>
</dbReference>
<feature type="transmembrane region" description="Helical" evidence="7">
    <location>
        <begin position="101"/>
        <end position="122"/>
    </location>
</feature>
<keyword evidence="10" id="KW-1185">Reference proteome</keyword>
<dbReference type="Pfam" id="PF19300">
    <property type="entry name" value="BPD_transp_1_N"/>
    <property type="match status" value="1"/>
</dbReference>
<evidence type="ECO:0000256" key="7">
    <source>
        <dbReference type="RuleBase" id="RU363032"/>
    </source>
</evidence>
<feature type="transmembrane region" description="Helical" evidence="7">
    <location>
        <begin position="293"/>
        <end position="319"/>
    </location>
</feature>
<dbReference type="PANTHER" id="PTHR43163">
    <property type="entry name" value="DIPEPTIDE TRANSPORT SYSTEM PERMEASE PROTEIN DPPB-RELATED"/>
    <property type="match status" value="1"/>
</dbReference>
<sequence length="326" mass="34904">MLAYVARRLLLMIPMAIGMVVITFGLLLLIPGDPAAVLLGQEASAEAIQNLRNTLGLNDPWYIRLWDYFAGLLQGDMGTSIFQNRPVASIIATRLGATLELAIVSLVLATAIGLTLGVIAAIRQGSWVDTATMLFAQLGVSMPVYWLGLLLMLAFAVILGWLPAVGRGVPLPEAMAAMFTGNFGPIWDSLSHLALPAIALAANSAAVISRLVRAAMLEVLREDFVRTAYAKGLRRPRVVIRHALRNALLPVLSIIGLRFGALLGGAVLTESIFAWPGLGQLTISAISQRDLPLIQGIVLTFAIIFALVNLIVDLLYAAVDPRIRLG</sequence>
<keyword evidence="5 7" id="KW-1133">Transmembrane helix</keyword>
<dbReference type="CDD" id="cd06261">
    <property type="entry name" value="TM_PBP2"/>
    <property type="match status" value="1"/>
</dbReference>
<evidence type="ECO:0000256" key="2">
    <source>
        <dbReference type="ARBA" id="ARBA00022448"/>
    </source>
</evidence>
<dbReference type="RefSeq" id="WP_338608160.1">
    <property type="nucleotide sequence ID" value="NZ_CP146275.1"/>
</dbReference>
<protein>
    <submittedName>
        <fullName evidence="9">ABC transporter permease</fullName>
    </submittedName>
</protein>
<feature type="transmembrane region" description="Helical" evidence="7">
    <location>
        <begin position="193"/>
        <end position="212"/>
    </location>
</feature>